<dbReference type="SUPFAM" id="SSF52540">
    <property type="entry name" value="P-loop containing nucleoside triphosphate hydrolases"/>
    <property type="match status" value="1"/>
</dbReference>
<accession>A0ABT3T1M5</accession>
<organism evidence="2 3">
    <name type="scientific">Candidatus Marimicrobium litorale</name>
    <dbReference type="NCBI Taxonomy" id="2518991"/>
    <lineage>
        <taxon>Bacteria</taxon>
        <taxon>Pseudomonadati</taxon>
        <taxon>Pseudomonadota</taxon>
        <taxon>Gammaproteobacteria</taxon>
        <taxon>Cellvibrionales</taxon>
        <taxon>Halieaceae</taxon>
        <taxon>Marimicrobium</taxon>
    </lineage>
</organism>
<dbReference type="RefSeq" id="WP_279247522.1">
    <property type="nucleotide sequence ID" value="NZ_SHNO01000001.1"/>
</dbReference>
<evidence type="ECO:0000313" key="2">
    <source>
        <dbReference type="EMBL" id="MCX2975755.1"/>
    </source>
</evidence>
<dbReference type="PANTHER" id="PTHR30050">
    <property type="entry name" value="CHROMOSOMAL REPLICATION INITIATOR PROTEIN DNAA"/>
    <property type="match status" value="1"/>
</dbReference>
<dbReference type="Gene3D" id="1.10.8.60">
    <property type="match status" value="1"/>
</dbReference>
<comment type="caution">
    <text evidence="2">The sequence shown here is derived from an EMBL/GenBank/DDBJ whole genome shotgun (WGS) entry which is preliminary data.</text>
</comment>
<protein>
    <submittedName>
        <fullName evidence="2">DnaA regulatory inactivator Hda</fullName>
    </submittedName>
</protein>
<name>A0ABT3T1M5_9GAMM</name>
<dbReference type="PANTHER" id="PTHR30050:SF5">
    <property type="entry name" value="DNAA REGULATORY INACTIVATOR HDA"/>
    <property type="match status" value="1"/>
</dbReference>
<sequence>MAELGHGTGAKAGQKQLPLKVQLRDDATLDNFLALSGSQTLVDALQCQPGDGGEPIIYLYGPPGAGKSHLLQAACHFDGADTLYLPLSDLVQYPAEEVLQGAECVDRICLDDINAVLGIATWERELFNLINVARERGCRLVLSGLAAPRALPVALEDLRSRLSWGIVYRLHEGDDKDKAMILQFRADRRGIALPQGVANYIVSRAPRAMDALLEVLDRLDENSLVHKRSLSIPFVKETMGW</sequence>
<dbReference type="InterPro" id="IPR027417">
    <property type="entry name" value="P-loop_NTPase"/>
</dbReference>
<dbReference type="EMBL" id="SHNO01000001">
    <property type="protein sequence ID" value="MCX2975755.1"/>
    <property type="molecule type" value="Genomic_DNA"/>
</dbReference>
<gene>
    <name evidence="2" type="primary">hda</name>
    <name evidence="2" type="ORF">EYC82_00110</name>
</gene>
<dbReference type="Pfam" id="PF22688">
    <property type="entry name" value="Hda_lid"/>
    <property type="match status" value="1"/>
</dbReference>
<keyword evidence="3" id="KW-1185">Reference proteome</keyword>
<feature type="domain" description="Hda lid" evidence="1">
    <location>
        <begin position="175"/>
        <end position="239"/>
    </location>
</feature>
<evidence type="ECO:0000313" key="3">
    <source>
        <dbReference type="Proteomes" id="UP001143304"/>
    </source>
</evidence>
<dbReference type="InterPro" id="IPR017788">
    <property type="entry name" value="Hda"/>
</dbReference>
<dbReference type="InterPro" id="IPR055199">
    <property type="entry name" value="Hda_lid"/>
</dbReference>
<dbReference type="NCBIfam" id="TIGR03420">
    <property type="entry name" value="DnaA_homol_Hda"/>
    <property type="match status" value="1"/>
</dbReference>
<proteinExistence type="predicted"/>
<evidence type="ECO:0000259" key="1">
    <source>
        <dbReference type="Pfam" id="PF22688"/>
    </source>
</evidence>
<dbReference type="Gene3D" id="3.40.50.300">
    <property type="entry name" value="P-loop containing nucleotide triphosphate hydrolases"/>
    <property type="match status" value="1"/>
</dbReference>
<dbReference type="Proteomes" id="UP001143304">
    <property type="component" value="Unassembled WGS sequence"/>
</dbReference>
<reference evidence="2" key="1">
    <citation type="submission" date="2019-02" db="EMBL/GenBank/DDBJ databases">
        <authorList>
            <person name="Li S.-H."/>
        </authorList>
    </citation>
    <scope>NUCLEOTIDE SEQUENCE</scope>
    <source>
        <strain evidence="2">IMCC11814</strain>
    </source>
</reference>